<dbReference type="SUPFAM" id="SSF55874">
    <property type="entry name" value="ATPase domain of HSP90 chaperone/DNA topoisomerase II/histidine kinase"/>
    <property type="match status" value="1"/>
</dbReference>
<evidence type="ECO:0000256" key="6">
    <source>
        <dbReference type="ARBA" id="ARBA00022777"/>
    </source>
</evidence>
<name>A0A9X7W2T2_9BACL</name>
<dbReference type="GO" id="GO:0016020">
    <property type="term" value="C:membrane"/>
    <property type="evidence" value="ECO:0007669"/>
    <property type="project" value="InterPro"/>
</dbReference>
<keyword evidence="8" id="KW-0902">Two-component regulatory system</keyword>
<keyword evidence="4" id="KW-0808">Transferase</keyword>
<evidence type="ECO:0000256" key="5">
    <source>
        <dbReference type="ARBA" id="ARBA00022741"/>
    </source>
</evidence>
<dbReference type="InterPro" id="IPR003594">
    <property type="entry name" value="HATPase_dom"/>
</dbReference>
<dbReference type="EC" id="2.7.13.3" evidence="2"/>
<evidence type="ECO:0000259" key="9">
    <source>
        <dbReference type="PROSITE" id="PS50109"/>
    </source>
</evidence>
<dbReference type="PROSITE" id="PS50109">
    <property type="entry name" value="HIS_KIN"/>
    <property type="match status" value="1"/>
</dbReference>
<dbReference type="GO" id="GO:0046983">
    <property type="term" value="F:protein dimerization activity"/>
    <property type="evidence" value="ECO:0007669"/>
    <property type="project" value="InterPro"/>
</dbReference>
<proteinExistence type="predicted"/>
<dbReference type="AlphaFoldDB" id="A0A9X7W2T2"/>
<gene>
    <name evidence="10" type="ORF">JZ786_05065</name>
</gene>
<feature type="domain" description="Histidine kinase" evidence="9">
    <location>
        <begin position="29"/>
        <end position="222"/>
    </location>
</feature>
<dbReference type="KEGG" id="afx:JZ786_05065"/>
<keyword evidence="3" id="KW-0597">Phosphoprotein</keyword>
<sequence>MEKPVLPVFDQVDHGIRILEEERRRIARDLHDGPAQKLTNISMKLEVLKMMMDSDIEMSKNQVDQLHKKVGAVIREIRHLIYDLRPIAVDEVGILEATKALCTQLQQNWNIPIEMHVQDSVESNLIAPAKQVALYRLIQEILNNMKKHAQAKTITLDVVQESHELLITIRDDGVGFDPSYIPPGHYGLIGMKERALYLGGTLDIHSVIREGSTFVIRVPANKG</sequence>
<evidence type="ECO:0000256" key="2">
    <source>
        <dbReference type="ARBA" id="ARBA00012438"/>
    </source>
</evidence>
<dbReference type="Proteomes" id="UP000663505">
    <property type="component" value="Chromosome"/>
</dbReference>
<evidence type="ECO:0000256" key="4">
    <source>
        <dbReference type="ARBA" id="ARBA00022679"/>
    </source>
</evidence>
<dbReference type="PANTHER" id="PTHR24421:SF10">
    <property type="entry name" value="NITRATE_NITRITE SENSOR PROTEIN NARQ"/>
    <property type="match status" value="1"/>
</dbReference>
<evidence type="ECO:0000256" key="7">
    <source>
        <dbReference type="ARBA" id="ARBA00022840"/>
    </source>
</evidence>
<evidence type="ECO:0000256" key="1">
    <source>
        <dbReference type="ARBA" id="ARBA00000085"/>
    </source>
</evidence>
<dbReference type="InterPro" id="IPR036890">
    <property type="entry name" value="HATPase_C_sf"/>
</dbReference>
<dbReference type="InterPro" id="IPR011712">
    <property type="entry name" value="Sig_transdc_His_kin_sub3_dim/P"/>
</dbReference>
<accession>A0A9X7W2T2</accession>
<dbReference type="Pfam" id="PF07730">
    <property type="entry name" value="HisKA_3"/>
    <property type="match status" value="1"/>
</dbReference>
<dbReference type="Gene3D" id="1.20.5.1930">
    <property type="match status" value="1"/>
</dbReference>
<dbReference type="GO" id="GO:0000155">
    <property type="term" value="F:phosphorelay sensor kinase activity"/>
    <property type="evidence" value="ECO:0007669"/>
    <property type="project" value="InterPro"/>
</dbReference>
<evidence type="ECO:0000256" key="3">
    <source>
        <dbReference type="ARBA" id="ARBA00022553"/>
    </source>
</evidence>
<keyword evidence="5" id="KW-0547">Nucleotide-binding</keyword>
<evidence type="ECO:0000256" key="8">
    <source>
        <dbReference type="ARBA" id="ARBA00023012"/>
    </source>
</evidence>
<organism evidence="10 11">
    <name type="scientific">Alicyclobacillus mengziensis</name>
    <dbReference type="NCBI Taxonomy" id="2931921"/>
    <lineage>
        <taxon>Bacteria</taxon>
        <taxon>Bacillati</taxon>
        <taxon>Bacillota</taxon>
        <taxon>Bacilli</taxon>
        <taxon>Bacillales</taxon>
        <taxon>Alicyclobacillaceae</taxon>
        <taxon>Alicyclobacillus</taxon>
    </lineage>
</organism>
<dbReference type="Gene3D" id="3.30.565.10">
    <property type="entry name" value="Histidine kinase-like ATPase, C-terminal domain"/>
    <property type="match status" value="1"/>
</dbReference>
<dbReference type="CDD" id="cd16917">
    <property type="entry name" value="HATPase_UhpB-NarQ-NarX-like"/>
    <property type="match status" value="1"/>
</dbReference>
<dbReference type="PANTHER" id="PTHR24421">
    <property type="entry name" value="NITRATE/NITRITE SENSOR PROTEIN NARX-RELATED"/>
    <property type="match status" value="1"/>
</dbReference>
<dbReference type="InterPro" id="IPR005467">
    <property type="entry name" value="His_kinase_dom"/>
</dbReference>
<protein>
    <recommendedName>
        <fullName evidence="2">histidine kinase</fullName>
        <ecNumber evidence="2">2.7.13.3</ecNumber>
    </recommendedName>
</protein>
<dbReference type="Pfam" id="PF02518">
    <property type="entry name" value="HATPase_c"/>
    <property type="match status" value="1"/>
</dbReference>
<evidence type="ECO:0000313" key="11">
    <source>
        <dbReference type="Proteomes" id="UP000663505"/>
    </source>
</evidence>
<keyword evidence="11" id="KW-1185">Reference proteome</keyword>
<dbReference type="GO" id="GO:0005524">
    <property type="term" value="F:ATP binding"/>
    <property type="evidence" value="ECO:0007669"/>
    <property type="project" value="UniProtKB-KW"/>
</dbReference>
<dbReference type="SMART" id="SM00387">
    <property type="entry name" value="HATPase_c"/>
    <property type="match status" value="1"/>
</dbReference>
<evidence type="ECO:0000313" key="10">
    <source>
        <dbReference type="EMBL" id="QSO49693.1"/>
    </source>
</evidence>
<keyword evidence="7" id="KW-0067">ATP-binding</keyword>
<dbReference type="InterPro" id="IPR050482">
    <property type="entry name" value="Sensor_HK_TwoCompSys"/>
</dbReference>
<reference evidence="10 11" key="1">
    <citation type="submission" date="2021-02" db="EMBL/GenBank/DDBJ databases">
        <title>Alicyclobacillus curvatus sp. nov. and Alicyclobacillus mengziensis sp. nov., two acidophilic bacteria isolated from acid mine drainage.</title>
        <authorList>
            <person name="Huang Y."/>
        </authorList>
    </citation>
    <scope>NUCLEOTIDE SEQUENCE [LARGE SCALE GENOMIC DNA]</scope>
    <source>
        <strain evidence="10 11">S30H14</strain>
    </source>
</reference>
<comment type="catalytic activity">
    <reaction evidence="1">
        <text>ATP + protein L-histidine = ADP + protein N-phospho-L-histidine.</text>
        <dbReference type="EC" id="2.7.13.3"/>
    </reaction>
</comment>
<keyword evidence="6 10" id="KW-0418">Kinase</keyword>
<dbReference type="EMBL" id="CP071182">
    <property type="protein sequence ID" value="QSO49693.1"/>
    <property type="molecule type" value="Genomic_DNA"/>
</dbReference>